<protein>
    <recommendedName>
        <fullName evidence="4">Glucosamine-6-phosphate deaminase</fullName>
        <ecNumber evidence="4">3.5.99.6</ecNumber>
    </recommendedName>
    <alternativeName>
        <fullName evidence="4">GlcN6P deaminase</fullName>
        <shortName evidence="4">GNPDA</shortName>
    </alternativeName>
    <alternativeName>
        <fullName evidence="4">Glucosamine-6-phosphate isomerase</fullName>
    </alternativeName>
</protein>
<sequence length="236" mass="25557">MEIEIFSTKKEASKRAFDIFSEALADGATVFGLATGSTPVDLYDYITASDLDFSQATALNLDEYYGLAADHPQSYATFMKENLFNQKPFKETFIPNGLATDVTAEENRYNEVIAAHPIDLQILGIGQNGHIGFNEPGASRDVETHLVELAPSTIEANARFFDHIEDVPTKAYSMGLASIMKSKKILLLAFGEAKADAVKAMVEGPITPDVPASILQEHDNVIVLVDDAAGSKLLGK</sequence>
<comment type="function">
    <text evidence="4">Catalyzes the reversible isomerization-deamination of glucosamine 6-phosphate (GlcN6P) to form fructose 6-phosphate (Fru6P) and ammonium ion.</text>
</comment>
<dbReference type="Proteomes" id="UP000273977">
    <property type="component" value="Unassembled WGS sequence"/>
</dbReference>
<dbReference type="InterPro" id="IPR006148">
    <property type="entry name" value="Glc/Gal-6P_isomerase"/>
</dbReference>
<dbReference type="GO" id="GO:0006043">
    <property type="term" value="P:glucosamine catabolic process"/>
    <property type="evidence" value="ECO:0007669"/>
    <property type="project" value="TreeGrafter"/>
</dbReference>
<proteinExistence type="inferred from homology"/>
<comment type="caution">
    <text evidence="4">Lacks conserved residue(s) required for the propagation of feature annotation.</text>
</comment>
<dbReference type="FunFam" id="3.40.50.1360:FF:000003">
    <property type="entry name" value="Glucosamine-6-phosphate deaminase"/>
    <property type="match status" value="1"/>
</dbReference>
<dbReference type="GO" id="GO:0004342">
    <property type="term" value="F:glucosamine-6-phosphate deaminase activity"/>
    <property type="evidence" value="ECO:0007669"/>
    <property type="project" value="UniProtKB-UniRule"/>
</dbReference>
<dbReference type="GO" id="GO:0019262">
    <property type="term" value="P:N-acetylneuraminate catabolic process"/>
    <property type="evidence" value="ECO:0007669"/>
    <property type="project" value="UniProtKB-UniRule"/>
</dbReference>
<feature type="domain" description="Glucosamine/galactosamine-6-phosphate isomerase" evidence="5">
    <location>
        <begin position="17"/>
        <end position="220"/>
    </location>
</feature>
<dbReference type="AlphaFoldDB" id="A0A3N4GPB3"/>
<reference evidence="6 7" key="1">
    <citation type="submission" date="2018-11" db="EMBL/GenBank/DDBJ databases">
        <title>Aerococcus sp. SJQ22, whole genome shotgun sequence.</title>
        <authorList>
            <person name="Sun L."/>
            <person name="Gao X."/>
            <person name="Chen W."/>
            <person name="Huang K."/>
        </authorList>
    </citation>
    <scope>NUCLEOTIDE SEQUENCE [LARGE SCALE GENOMIC DNA]</scope>
    <source>
        <strain evidence="6 7">SJQ22</strain>
    </source>
</reference>
<dbReference type="GO" id="GO:0005737">
    <property type="term" value="C:cytoplasm"/>
    <property type="evidence" value="ECO:0007669"/>
    <property type="project" value="TreeGrafter"/>
</dbReference>
<dbReference type="SUPFAM" id="SSF100950">
    <property type="entry name" value="NagB/RpiA/CoA transferase-like"/>
    <property type="match status" value="1"/>
</dbReference>
<evidence type="ECO:0000313" key="7">
    <source>
        <dbReference type="Proteomes" id="UP000273977"/>
    </source>
</evidence>
<dbReference type="PANTHER" id="PTHR11280:SF5">
    <property type="entry name" value="GLUCOSAMINE-6-PHOSPHATE ISOMERASE"/>
    <property type="match status" value="1"/>
</dbReference>
<comment type="pathway">
    <text evidence="4">Amino-sugar metabolism; N-acetylneuraminate degradation; D-fructose 6-phosphate from N-acetylneuraminate: step 5/5.</text>
</comment>
<dbReference type="CDD" id="cd01399">
    <property type="entry name" value="GlcN6P_deaminase"/>
    <property type="match status" value="1"/>
</dbReference>
<evidence type="ECO:0000256" key="3">
    <source>
        <dbReference type="ARBA" id="ARBA00023277"/>
    </source>
</evidence>
<dbReference type="GO" id="GO:0042802">
    <property type="term" value="F:identical protein binding"/>
    <property type="evidence" value="ECO:0007669"/>
    <property type="project" value="TreeGrafter"/>
</dbReference>
<feature type="active site" description="Proton acceptor; for ring-opening step" evidence="4">
    <location>
        <position position="130"/>
    </location>
</feature>
<evidence type="ECO:0000256" key="4">
    <source>
        <dbReference type="HAMAP-Rule" id="MF_01241"/>
    </source>
</evidence>
<keyword evidence="2 4" id="KW-0378">Hydrolase</keyword>
<dbReference type="PROSITE" id="PS01161">
    <property type="entry name" value="GLC_GALNAC_ISOMERASE"/>
    <property type="match status" value="1"/>
</dbReference>
<name>A0A3N4GPB3_9LACT</name>
<accession>A0A3N4GPB3</accession>
<comment type="catalytic activity">
    <reaction evidence="1 4">
        <text>alpha-D-glucosamine 6-phosphate + H2O = beta-D-fructose 6-phosphate + NH4(+)</text>
        <dbReference type="Rhea" id="RHEA:12172"/>
        <dbReference type="ChEBI" id="CHEBI:15377"/>
        <dbReference type="ChEBI" id="CHEBI:28938"/>
        <dbReference type="ChEBI" id="CHEBI:57634"/>
        <dbReference type="ChEBI" id="CHEBI:75989"/>
        <dbReference type="EC" id="3.5.99.6"/>
    </reaction>
</comment>
<evidence type="ECO:0000256" key="1">
    <source>
        <dbReference type="ARBA" id="ARBA00000644"/>
    </source>
</evidence>
<dbReference type="HAMAP" id="MF_01241">
    <property type="entry name" value="GlcN6P_deamin"/>
    <property type="match status" value="1"/>
</dbReference>
<gene>
    <name evidence="4" type="primary">nagB</name>
    <name evidence="6" type="ORF">EF384_05580</name>
</gene>
<dbReference type="UniPathway" id="UPA00629">
    <property type="reaction ID" value="UER00684"/>
</dbReference>
<comment type="caution">
    <text evidence="6">The sequence shown here is derived from an EMBL/GenBank/DDBJ whole genome shotgun (WGS) entry which is preliminary data.</text>
</comment>
<keyword evidence="3 4" id="KW-0119">Carbohydrate metabolism</keyword>
<evidence type="ECO:0000256" key="2">
    <source>
        <dbReference type="ARBA" id="ARBA00022801"/>
    </source>
</evidence>
<dbReference type="Pfam" id="PF01182">
    <property type="entry name" value="Glucosamine_iso"/>
    <property type="match status" value="1"/>
</dbReference>
<dbReference type="OrthoDB" id="9791139at2"/>
<dbReference type="GO" id="GO:0006046">
    <property type="term" value="P:N-acetylglucosamine catabolic process"/>
    <property type="evidence" value="ECO:0007669"/>
    <property type="project" value="TreeGrafter"/>
</dbReference>
<keyword evidence="7" id="KW-1185">Reference proteome</keyword>
<dbReference type="Gene3D" id="3.40.50.1360">
    <property type="match status" value="1"/>
</dbReference>
<dbReference type="InterPro" id="IPR004547">
    <property type="entry name" value="Glucosamine6P_isomerase"/>
</dbReference>
<dbReference type="InterPro" id="IPR018321">
    <property type="entry name" value="Glucosamine6P_isomerase_CS"/>
</dbReference>
<feature type="active site" description="For ring-opening step" evidence="4">
    <location>
        <position position="135"/>
    </location>
</feature>
<feature type="active site" description="For ring-opening step" evidence="4">
    <location>
        <position position="128"/>
    </location>
</feature>
<dbReference type="EC" id="3.5.99.6" evidence="4"/>
<evidence type="ECO:0000259" key="5">
    <source>
        <dbReference type="Pfam" id="PF01182"/>
    </source>
</evidence>
<dbReference type="RefSeq" id="WP_123780085.1">
    <property type="nucleotide sequence ID" value="NZ_RKMG01000015.1"/>
</dbReference>
<dbReference type="InterPro" id="IPR037171">
    <property type="entry name" value="NagB/RpiA_transferase-like"/>
</dbReference>
<dbReference type="EMBL" id="RKMG01000015">
    <property type="protein sequence ID" value="RPA60460.1"/>
    <property type="molecule type" value="Genomic_DNA"/>
</dbReference>
<dbReference type="PANTHER" id="PTHR11280">
    <property type="entry name" value="GLUCOSAMINE-6-PHOSPHATE ISOMERASE"/>
    <property type="match status" value="1"/>
</dbReference>
<comment type="similarity">
    <text evidence="4">Belongs to the glucosamine/galactosamine-6-phosphate isomerase family. NagB subfamily.</text>
</comment>
<evidence type="ECO:0000313" key="6">
    <source>
        <dbReference type="EMBL" id="RPA60460.1"/>
    </source>
</evidence>
<dbReference type="GO" id="GO:0005975">
    <property type="term" value="P:carbohydrate metabolic process"/>
    <property type="evidence" value="ECO:0007669"/>
    <property type="project" value="InterPro"/>
</dbReference>
<feature type="active site" description="Proton acceptor; for enolization step" evidence="4">
    <location>
        <position position="62"/>
    </location>
</feature>
<organism evidence="6 7">
    <name type="scientific">Aerococcus agrisoli</name>
    <dbReference type="NCBI Taxonomy" id="2487350"/>
    <lineage>
        <taxon>Bacteria</taxon>
        <taxon>Bacillati</taxon>
        <taxon>Bacillota</taxon>
        <taxon>Bacilli</taxon>
        <taxon>Lactobacillales</taxon>
        <taxon>Aerococcaceae</taxon>
        <taxon>Aerococcus</taxon>
    </lineage>
</organism>